<evidence type="ECO:0000256" key="1">
    <source>
        <dbReference type="SAM" id="MobiDB-lite"/>
    </source>
</evidence>
<proteinExistence type="predicted"/>
<evidence type="ECO:0000313" key="2">
    <source>
        <dbReference type="EMBL" id="JAD67546.1"/>
    </source>
</evidence>
<protein>
    <submittedName>
        <fullName evidence="2">Uncharacterized protein</fullName>
    </submittedName>
</protein>
<name>A0A0A9BW79_ARUDO</name>
<feature type="region of interest" description="Disordered" evidence="1">
    <location>
        <begin position="21"/>
        <end position="49"/>
    </location>
</feature>
<dbReference type="AlphaFoldDB" id="A0A0A9BW79"/>
<organism evidence="2">
    <name type="scientific">Arundo donax</name>
    <name type="common">Giant reed</name>
    <name type="synonym">Donax arundinaceus</name>
    <dbReference type="NCBI Taxonomy" id="35708"/>
    <lineage>
        <taxon>Eukaryota</taxon>
        <taxon>Viridiplantae</taxon>
        <taxon>Streptophyta</taxon>
        <taxon>Embryophyta</taxon>
        <taxon>Tracheophyta</taxon>
        <taxon>Spermatophyta</taxon>
        <taxon>Magnoliopsida</taxon>
        <taxon>Liliopsida</taxon>
        <taxon>Poales</taxon>
        <taxon>Poaceae</taxon>
        <taxon>PACMAD clade</taxon>
        <taxon>Arundinoideae</taxon>
        <taxon>Arundineae</taxon>
        <taxon>Arundo</taxon>
    </lineage>
</organism>
<accession>A0A0A9BW79</accession>
<sequence>MMPITCSSDIIIFSMHDPISLGGEELPGDQQDQPTLRQLGFESLRRRPR</sequence>
<dbReference type="EMBL" id="GBRH01230349">
    <property type="protein sequence ID" value="JAD67546.1"/>
    <property type="molecule type" value="Transcribed_RNA"/>
</dbReference>
<reference evidence="2" key="1">
    <citation type="submission" date="2014-09" db="EMBL/GenBank/DDBJ databases">
        <authorList>
            <person name="Magalhaes I.L.F."/>
            <person name="Oliveira U."/>
            <person name="Santos F.R."/>
            <person name="Vidigal T.H.D.A."/>
            <person name="Brescovit A.D."/>
            <person name="Santos A.J."/>
        </authorList>
    </citation>
    <scope>NUCLEOTIDE SEQUENCE</scope>
    <source>
        <tissue evidence="2">Shoot tissue taken approximately 20 cm above the soil surface</tissue>
    </source>
</reference>
<reference evidence="2" key="2">
    <citation type="journal article" date="2015" name="Data Brief">
        <title>Shoot transcriptome of the giant reed, Arundo donax.</title>
        <authorList>
            <person name="Barrero R.A."/>
            <person name="Guerrero F.D."/>
            <person name="Moolhuijzen P."/>
            <person name="Goolsby J.A."/>
            <person name="Tidwell J."/>
            <person name="Bellgard S.E."/>
            <person name="Bellgard M.I."/>
        </authorList>
    </citation>
    <scope>NUCLEOTIDE SEQUENCE</scope>
    <source>
        <tissue evidence="2">Shoot tissue taken approximately 20 cm above the soil surface</tissue>
    </source>
</reference>